<dbReference type="GeneID" id="95579967"/>
<dbReference type="RefSeq" id="WP_126790748.1">
    <property type="nucleotide sequence ID" value="NZ_CP060720.1"/>
</dbReference>
<dbReference type="Proteomes" id="UP000288028">
    <property type="component" value="Unassembled WGS sequence"/>
</dbReference>
<organism evidence="2 3">
    <name type="scientific">Vagococcus carniphilus</name>
    <dbReference type="NCBI Taxonomy" id="218144"/>
    <lineage>
        <taxon>Bacteria</taxon>
        <taxon>Bacillati</taxon>
        <taxon>Bacillota</taxon>
        <taxon>Bacilli</taxon>
        <taxon>Lactobacillales</taxon>
        <taxon>Enterococcaceae</taxon>
        <taxon>Vagococcus</taxon>
    </lineage>
</organism>
<evidence type="ECO:0000313" key="2">
    <source>
        <dbReference type="EMBL" id="RSU16681.1"/>
    </source>
</evidence>
<comment type="caution">
    <text evidence="2">The sequence shown here is derived from an EMBL/GenBank/DDBJ whole genome shotgun (WGS) entry which is preliminary data.</text>
</comment>
<dbReference type="AlphaFoldDB" id="A0A430B8N9"/>
<dbReference type="InterPro" id="IPR014976">
    <property type="entry name" value="AbpA_HamA_C"/>
</dbReference>
<reference evidence="2 3" key="1">
    <citation type="submission" date="2017-05" db="EMBL/GenBank/DDBJ databases">
        <title>Vagococcus spp. assemblies.</title>
        <authorList>
            <person name="Gulvik C.A."/>
        </authorList>
    </citation>
    <scope>NUCLEOTIDE SEQUENCE [LARGE SCALE GENOMIC DNA]</scope>
    <source>
        <strain evidence="2 3">SS1714</strain>
    </source>
</reference>
<proteinExistence type="predicted"/>
<accession>A0A430B8N9</accession>
<name>A0A430B8N9_9ENTE</name>
<evidence type="ECO:0000259" key="1">
    <source>
        <dbReference type="Pfam" id="PF08878"/>
    </source>
</evidence>
<keyword evidence="3" id="KW-1185">Reference proteome</keyword>
<dbReference type="Pfam" id="PF08878">
    <property type="entry name" value="HamA"/>
    <property type="match status" value="1"/>
</dbReference>
<sequence length="305" mass="35473">MKLSNKSTIHTPNHEQSLHIFHIDYDIDDSGSMKQMENKFYNELFNNIPNFAFGKHQVEKRLKDGDSIIPIVREAMEKIYSIPEIQEAREYYTGNLDVEDKYIKRGEFGELILYHLLHEYFDADALISKIYFKDSLSLAPHGFDAVHVDSEKRNLWLGESKLYKDGYKAIYELINDLKGHFQTDFFHSEFTIISNRVQDDDGEDDDFIKELIAPETKCLDKLANIKIALFAGYSSDCINQVDPSEDLFLEKLKIEGQKMMDSLNAGKEKHPWRNHLNVYLFLLPVKNKTEFVKSLHLKLLGGQQI</sequence>
<dbReference type="EMBL" id="NGKB01000001">
    <property type="protein sequence ID" value="RSU16681.1"/>
    <property type="molecule type" value="Genomic_DNA"/>
</dbReference>
<protein>
    <recommendedName>
        <fullName evidence="1">Anti-bacteriophage protein A/HamA C-terminal domain-containing protein</fullName>
    </recommendedName>
</protein>
<evidence type="ECO:0000313" key="3">
    <source>
        <dbReference type="Proteomes" id="UP000288028"/>
    </source>
</evidence>
<feature type="domain" description="Anti-bacteriophage protein A/HamA C-terminal" evidence="1">
    <location>
        <begin position="8"/>
        <end position="296"/>
    </location>
</feature>
<dbReference type="OrthoDB" id="785623at2"/>
<gene>
    <name evidence="2" type="ORF">CBF28_00410</name>
</gene>